<proteinExistence type="predicted"/>
<accession>A0ABX1CP89</accession>
<protein>
    <submittedName>
        <fullName evidence="1">Uncharacterized protein</fullName>
    </submittedName>
</protein>
<comment type="caution">
    <text evidence="1">The sequence shown here is derived from an EMBL/GenBank/DDBJ whole genome shotgun (WGS) entry which is preliminary data.</text>
</comment>
<dbReference type="EMBL" id="JAAVJH010000005">
    <property type="protein sequence ID" value="NJR79066.1"/>
    <property type="molecule type" value="Genomic_DNA"/>
</dbReference>
<evidence type="ECO:0000313" key="2">
    <source>
        <dbReference type="Proteomes" id="UP000732399"/>
    </source>
</evidence>
<reference evidence="1 2" key="1">
    <citation type="submission" date="2020-03" db="EMBL/GenBank/DDBJ databases">
        <authorList>
            <person name="Wang L."/>
            <person name="He N."/>
            <person name="Li Y."/>
            <person name="Fang Y."/>
            <person name="Zhang F."/>
        </authorList>
    </citation>
    <scope>NUCLEOTIDE SEQUENCE [LARGE SCALE GENOMIC DNA]</scope>
    <source>
        <strain evidence="1 2">36D10-4-7</strain>
    </source>
</reference>
<dbReference type="Proteomes" id="UP000732399">
    <property type="component" value="Unassembled WGS sequence"/>
</dbReference>
<keyword evidence="2" id="KW-1185">Reference proteome</keyword>
<gene>
    <name evidence="1" type="ORF">HBH26_10745</name>
</gene>
<evidence type="ECO:0000313" key="1">
    <source>
        <dbReference type="EMBL" id="NJR79066.1"/>
    </source>
</evidence>
<name>A0ABX1CP89_9SPHN</name>
<organism evidence="1 2">
    <name type="scientific">Sphingomonas corticis</name>
    <dbReference type="NCBI Taxonomy" id="2722791"/>
    <lineage>
        <taxon>Bacteria</taxon>
        <taxon>Pseudomonadati</taxon>
        <taxon>Pseudomonadota</taxon>
        <taxon>Alphaproteobacteria</taxon>
        <taxon>Sphingomonadales</taxon>
        <taxon>Sphingomonadaceae</taxon>
        <taxon>Sphingomonas</taxon>
    </lineage>
</organism>
<sequence>MFGGALAASVYALVATLSPRVEQIADVLFGRQQPRFEPLAALVRAERRIAVRRWAAVPAGRATLRAREAA</sequence>